<dbReference type="Proteomes" id="UP000033616">
    <property type="component" value="Unassembled WGS sequence"/>
</dbReference>
<keyword evidence="2 3" id="KW-0040">ANK repeat</keyword>
<dbReference type="Pfam" id="PF12796">
    <property type="entry name" value="Ank_2"/>
    <property type="match status" value="1"/>
</dbReference>
<keyword evidence="5" id="KW-1185">Reference proteome</keyword>
<organism evidence="4 5">
    <name type="scientific">Orientia chuto str. Dubai</name>
    <dbReference type="NCBI Taxonomy" id="1359168"/>
    <lineage>
        <taxon>Bacteria</taxon>
        <taxon>Pseudomonadati</taxon>
        <taxon>Pseudomonadota</taxon>
        <taxon>Alphaproteobacteria</taxon>
        <taxon>Rickettsiales</taxon>
        <taxon>Rickettsiaceae</taxon>
        <taxon>Rickettsieae</taxon>
        <taxon>Orientia</taxon>
    </lineage>
</organism>
<comment type="caution">
    <text evidence="4">The sequence shown here is derived from an EMBL/GenBank/DDBJ whole genome shotgun (WGS) entry which is preliminary data.</text>
</comment>
<evidence type="ECO:0000256" key="2">
    <source>
        <dbReference type="ARBA" id="ARBA00023043"/>
    </source>
</evidence>
<protein>
    <submittedName>
        <fullName evidence="4">Ankyrin repeat family protein</fullName>
    </submittedName>
</protein>
<evidence type="ECO:0000313" key="5">
    <source>
        <dbReference type="Proteomes" id="UP000033616"/>
    </source>
</evidence>
<proteinExistence type="predicted"/>
<feature type="repeat" description="ANK" evidence="3">
    <location>
        <begin position="4"/>
        <end position="36"/>
    </location>
</feature>
<evidence type="ECO:0000256" key="1">
    <source>
        <dbReference type="ARBA" id="ARBA00022737"/>
    </source>
</evidence>
<dbReference type="PROSITE" id="PS50297">
    <property type="entry name" value="ANK_REP_REGION"/>
    <property type="match status" value="1"/>
</dbReference>
<evidence type="ECO:0000313" key="4">
    <source>
        <dbReference type="EMBL" id="KJV56557.1"/>
    </source>
</evidence>
<dbReference type="STRING" id="1359168.OCHUTO_0427"/>
<dbReference type="InterPro" id="IPR036770">
    <property type="entry name" value="Ankyrin_rpt-contain_sf"/>
</dbReference>
<reference evidence="4 5" key="1">
    <citation type="submission" date="2015-02" db="EMBL/GenBank/DDBJ databases">
        <title>Genome Sequencing of Rickettsiales.</title>
        <authorList>
            <person name="Daugherty S.C."/>
            <person name="Su Q."/>
            <person name="Abolude K."/>
            <person name="Beier-Sexton M."/>
            <person name="Carlyon J.A."/>
            <person name="Carter R."/>
            <person name="Day N.P."/>
            <person name="Dumler S.J."/>
            <person name="Dyachenko V."/>
            <person name="Godinez A."/>
            <person name="Kurtti T.J."/>
            <person name="Lichay M."/>
            <person name="Mullins K.E."/>
            <person name="Ott S."/>
            <person name="Pappas-Brown V."/>
            <person name="Paris D.H."/>
            <person name="Patel P."/>
            <person name="Richards A.L."/>
            <person name="Sadzewicz L."/>
            <person name="Sears K."/>
            <person name="Seidman D."/>
            <person name="Sengamalay N."/>
            <person name="Stenos J."/>
            <person name="Tallon L.J."/>
            <person name="Vincent G."/>
            <person name="Fraser C.M."/>
            <person name="Munderloh U."/>
            <person name="Dunning-Hotopp J.C."/>
        </authorList>
    </citation>
    <scope>NUCLEOTIDE SEQUENCE [LARGE SCALE GENOMIC DNA]</scope>
    <source>
        <strain evidence="4 5">Fuller</strain>
    </source>
</reference>
<dbReference type="Gene3D" id="1.25.40.20">
    <property type="entry name" value="Ankyrin repeat-containing domain"/>
    <property type="match status" value="1"/>
</dbReference>
<dbReference type="SUPFAM" id="SSF48403">
    <property type="entry name" value="Ankyrin repeat"/>
    <property type="match status" value="1"/>
</dbReference>
<sequence length="83" mass="9050">MDLYGNAALDLAVNRGYIETVNVLLAHGADPNLGVRYMNIPLITATIKGYKDIVCSLLVHGADVNQPNVYNNTALHYASKTIY</sequence>
<name>A0A0F3MM85_9RICK</name>
<dbReference type="PANTHER" id="PTHR24171">
    <property type="entry name" value="ANKYRIN REPEAT DOMAIN-CONTAINING PROTEIN 39-RELATED"/>
    <property type="match status" value="1"/>
</dbReference>
<keyword evidence="1" id="KW-0677">Repeat</keyword>
<dbReference type="PROSITE" id="PS50088">
    <property type="entry name" value="ANK_REPEAT"/>
    <property type="match status" value="1"/>
</dbReference>
<dbReference type="PATRIC" id="fig|1359168.3.peg.1191"/>
<dbReference type="AlphaFoldDB" id="A0A0F3MM85"/>
<accession>A0A0F3MM85</accession>
<dbReference type="EMBL" id="LANP01000008">
    <property type="protein sequence ID" value="KJV56557.1"/>
    <property type="molecule type" value="Genomic_DNA"/>
</dbReference>
<gene>
    <name evidence="4" type="ORF">OCHUTO_0427</name>
</gene>
<dbReference type="SMART" id="SM00248">
    <property type="entry name" value="ANK"/>
    <property type="match status" value="2"/>
</dbReference>
<dbReference type="InterPro" id="IPR002110">
    <property type="entry name" value="Ankyrin_rpt"/>
</dbReference>
<evidence type="ECO:0000256" key="3">
    <source>
        <dbReference type="PROSITE-ProRule" id="PRU00023"/>
    </source>
</evidence>